<dbReference type="Pfam" id="PF14568">
    <property type="entry name" value="SUKH_6"/>
    <property type="match status" value="1"/>
</dbReference>
<dbReference type="SUPFAM" id="SSF160631">
    <property type="entry name" value="SMI1/KNR4-like"/>
    <property type="match status" value="1"/>
</dbReference>
<evidence type="ECO:0000259" key="1">
    <source>
        <dbReference type="SMART" id="SM00860"/>
    </source>
</evidence>
<dbReference type="SMART" id="SM00860">
    <property type="entry name" value="SMI1_KNR4"/>
    <property type="match status" value="1"/>
</dbReference>
<evidence type="ECO:0000313" key="3">
    <source>
        <dbReference type="EMBL" id="OFE02238.1"/>
    </source>
</evidence>
<proteinExistence type="predicted"/>
<organism evidence="3 5">
    <name type="scientific">Bacillus mycoides</name>
    <dbReference type="NCBI Taxonomy" id="1405"/>
    <lineage>
        <taxon>Bacteria</taxon>
        <taxon>Bacillati</taxon>
        <taxon>Bacillota</taxon>
        <taxon>Bacilli</taxon>
        <taxon>Bacillales</taxon>
        <taxon>Bacillaceae</taxon>
        <taxon>Bacillus</taxon>
        <taxon>Bacillus cereus group</taxon>
    </lineage>
</organism>
<dbReference type="InterPro" id="IPR018958">
    <property type="entry name" value="Knr4/Smi1-like_dom"/>
</dbReference>
<dbReference type="EMBL" id="LXLX01000004">
    <property type="protein sequence ID" value="OFE02238.1"/>
    <property type="molecule type" value="Genomic_DNA"/>
</dbReference>
<evidence type="ECO:0000313" key="4">
    <source>
        <dbReference type="Proteomes" id="UP000175706"/>
    </source>
</evidence>
<comment type="caution">
    <text evidence="3">The sequence shown here is derived from an EMBL/GenBank/DDBJ whole genome shotgun (WGS) entry which is preliminary data.</text>
</comment>
<dbReference type="Gene3D" id="3.40.1580.10">
    <property type="entry name" value="SMI1/KNR4-like"/>
    <property type="match status" value="1"/>
</dbReference>
<feature type="domain" description="Knr4/Smi1-like" evidence="1">
    <location>
        <begin position="12"/>
        <end position="139"/>
    </location>
</feature>
<dbReference type="PATRIC" id="fig|86662.23.peg.5661"/>
<protein>
    <recommendedName>
        <fullName evidence="1">Knr4/Smi1-like domain-containing protein</fullName>
    </recommendedName>
</protein>
<dbReference type="Proteomes" id="UP000175835">
    <property type="component" value="Unassembled WGS sequence"/>
</dbReference>
<dbReference type="RefSeq" id="WP_070140205.1">
    <property type="nucleotide sequence ID" value="NZ_JBCMNP010000074.1"/>
</dbReference>
<dbReference type="EMBL" id="LXLT01000119">
    <property type="protein sequence ID" value="OFD69920.1"/>
    <property type="molecule type" value="Genomic_DNA"/>
</dbReference>
<dbReference type="InterPro" id="IPR037883">
    <property type="entry name" value="Knr4/Smi1-like_sf"/>
</dbReference>
<reference evidence="4 5" key="1">
    <citation type="submission" date="2016-05" db="EMBL/GenBank/DDBJ databases">
        <title>Bacillus thuringiensis and Bacillus weihenstephanensis as novel biocontrol agents of wilt causing Verticillium species.</title>
        <authorList>
            <person name="Hollensteiner J."/>
            <person name="Wemheuer F."/>
            <person name="Harting R."/>
            <person name="Kolarzyk A."/>
            <person name="Diaz-Valerio S."/>
            <person name="Poehlein A."/>
            <person name="Brzuszkiewicz E."/>
            <person name="Nesemann K."/>
            <person name="Braus-Stromeyer S."/>
            <person name="Braus G."/>
            <person name="Daniel R."/>
            <person name="Liesegang H."/>
        </authorList>
    </citation>
    <scope>NUCLEOTIDE SEQUENCE [LARGE SCALE GENOMIC DNA]</scope>
    <source>
        <strain evidence="3 5">GOE11</strain>
        <strain evidence="2 4">GOE8</strain>
    </source>
</reference>
<dbReference type="Proteomes" id="UP000175706">
    <property type="component" value="Unassembled WGS sequence"/>
</dbReference>
<evidence type="ECO:0000313" key="5">
    <source>
        <dbReference type="Proteomes" id="UP000175835"/>
    </source>
</evidence>
<name>A0A1E8BUZ8_BACMY</name>
<sequence length="146" mass="17001">MRRITWEHTHDPITEQIISKVEEKFNVIFPQDYKICVMKYNGGHPVPNIFFFEDGGEGVFDCLLSYTNEYISITVTYDIITPYIPKGIIPFATDPFGNKICFDFRNDKHSPTIVFYDSDECDEQAIEYICSTFTNLIDSLHFSENE</sequence>
<gene>
    <name evidence="3" type="ORF">BWGOE11_01620</name>
    <name evidence="2" type="ORF">BWGOE8_58870</name>
</gene>
<evidence type="ECO:0000313" key="2">
    <source>
        <dbReference type="EMBL" id="OFD69920.1"/>
    </source>
</evidence>
<dbReference type="AlphaFoldDB" id="A0A1E8BUZ8"/>
<accession>A0A1E8BUZ8</accession>